<accession>A0AAV8U5R0</accession>
<feature type="region of interest" description="Disordered" evidence="2">
    <location>
        <begin position="1"/>
        <end position="40"/>
    </location>
</feature>
<dbReference type="InterPro" id="IPR040256">
    <property type="entry name" value="At4g02000-like"/>
</dbReference>
<gene>
    <name evidence="4" type="ORF">K2173_017113</name>
</gene>
<dbReference type="AlphaFoldDB" id="A0AAV8U5R0"/>
<dbReference type="EMBL" id="JAIWQS010000001">
    <property type="protein sequence ID" value="KAJ8774667.1"/>
    <property type="molecule type" value="Genomic_DNA"/>
</dbReference>
<keyword evidence="1" id="KW-0863">Zinc-finger</keyword>
<dbReference type="PANTHER" id="PTHR31286">
    <property type="entry name" value="GLYCINE-RICH CELL WALL STRUCTURAL PROTEIN 1.8-LIKE"/>
    <property type="match status" value="1"/>
</dbReference>
<sequence>MQDDGSKAVAGSVASPNGDDSTEEADNLLQSSKKVKSSAECVPVLDRDDAEMEARDYMGRKCSYKDTLTGGLSTVHNHGSEPQELVFEDHSDSKEIDDPECPIIHLTTTDKQPNVWVRIPHLSVEYYDRLILTRIGNKLGKTMRVDESTEANTRAKYARISMEVDLSKPLIAKFRLRRRIWKVEYKGLHLVCFECGMYGHRHDNCPLAHPVEVALDNSDALPTEPVVTPFPEDPPPRLKIQESYGAWMLVQRVNRGRTYPLPPEAIPKLEVAQIMMGLRQWRLLHR</sequence>
<dbReference type="GO" id="GO:0008270">
    <property type="term" value="F:zinc ion binding"/>
    <property type="evidence" value="ECO:0007669"/>
    <property type="project" value="UniProtKB-KW"/>
</dbReference>
<dbReference type="PROSITE" id="PS50158">
    <property type="entry name" value="ZF_CCHC"/>
    <property type="match status" value="1"/>
</dbReference>
<comment type="caution">
    <text evidence="4">The sequence shown here is derived from an EMBL/GenBank/DDBJ whole genome shotgun (WGS) entry which is preliminary data.</text>
</comment>
<reference evidence="4 5" key="1">
    <citation type="submission" date="2021-09" db="EMBL/GenBank/DDBJ databases">
        <title>Genomic insights and catalytic innovation underlie evolution of tropane alkaloids biosynthesis.</title>
        <authorList>
            <person name="Wang Y.-J."/>
            <person name="Tian T."/>
            <person name="Huang J.-P."/>
            <person name="Huang S.-X."/>
        </authorList>
    </citation>
    <scope>NUCLEOTIDE SEQUENCE [LARGE SCALE GENOMIC DNA]</scope>
    <source>
        <strain evidence="4">KIB-2018</strain>
        <tissue evidence="4">Leaf</tissue>
    </source>
</reference>
<evidence type="ECO:0000313" key="5">
    <source>
        <dbReference type="Proteomes" id="UP001159364"/>
    </source>
</evidence>
<feature type="domain" description="CCHC-type" evidence="3">
    <location>
        <begin position="192"/>
        <end position="206"/>
    </location>
</feature>
<dbReference type="PANTHER" id="PTHR31286:SF99">
    <property type="entry name" value="DUF4283 DOMAIN-CONTAINING PROTEIN"/>
    <property type="match status" value="1"/>
</dbReference>
<evidence type="ECO:0000256" key="1">
    <source>
        <dbReference type="PROSITE-ProRule" id="PRU00047"/>
    </source>
</evidence>
<protein>
    <recommendedName>
        <fullName evidence="3">CCHC-type domain-containing protein</fullName>
    </recommendedName>
</protein>
<keyword evidence="1" id="KW-0862">Zinc</keyword>
<proteinExistence type="predicted"/>
<evidence type="ECO:0000259" key="3">
    <source>
        <dbReference type="PROSITE" id="PS50158"/>
    </source>
</evidence>
<organism evidence="4 5">
    <name type="scientific">Erythroxylum novogranatense</name>
    <dbReference type="NCBI Taxonomy" id="1862640"/>
    <lineage>
        <taxon>Eukaryota</taxon>
        <taxon>Viridiplantae</taxon>
        <taxon>Streptophyta</taxon>
        <taxon>Embryophyta</taxon>
        <taxon>Tracheophyta</taxon>
        <taxon>Spermatophyta</taxon>
        <taxon>Magnoliopsida</taxon>
        <taxon>eudicotyledons</taxon>
        <taxon>Gunneridae</taxon>
        <taxon>Pentapetalae</taxon>
        <taxon>rosids</taxon>
        <taxon>fabids</taxon>
        <taxon>Malpighiales</taxon>
        <taxon>Erythroxylaceae</taxon>
        <taxon>Erythroxylum</taxon>
    </lineage>
</organism>
<dbReference type="InterPro" id="IPR001878">
    <property type="entry name" value="Znf_CCHC"/>
</dbReference>
<evidence type="ECO:0000256" key="2">
    <source>
        <dbReference type="SAM" id="MobiDB-lite"/>
    </source>
</evidence>
<name>A0AAV8U5R0_9ROSI</name>
<dbReference type="GO" id="GO:0003676">
    <property type="term" value="F:nucleic acid binding"/>
    <property type="evidence" value="ECO:0007669"/>
    <property type="project" value="InterPro"/>
</dbReference>
<keyword evidence="1" id="KW-0479">Metal-binding</keyword>
<keyword evidence="5" id="KW-1185">Reference proteome</keyword>
<evidence type="ECO:0000313" key="4">
    <source>
        <dbReference type="EMBL" id="KAJ8774667.1"/>
    </source>
</evidence>
<dbReference type="Proteomes" id="UP001159364">
    <property type="component" value="Linkage Group LG01"/>
</dbReference>